<proteinExistence type="predicted"/>
<feature type="transmembrane region" description="Helical" evidence="1">
    <location>
        <begin position="49"/>
        <end position="73"/>
    </location>
</feature>
<feature type="transmembrane region" description="Helical" evidence="1">
    <location>
        <begin position="85"/>
        <end position="102"/>
    </location>
</feature>
<evidence type="ECO:0000256" key="1">
    <source>
        <dbReference type="SAM" id="Phobius"/>
    </source>
</evidence>
<feature type="transmembrane region" description="Helical" evidence="1">
    <location>
        <begin position="129"/>
        <end position="152"/>
    </location>
</feature>
<evidence type="ECO:0000313" key="3">
    <source>
        <dbReference type="Proteomes" id="UP000647860"/>
    </source>
</evidence>
<dbReference type="RefSeq" id="WP_102660650.1">
    <property type="nucleotide sequence ID" value="NZ_BAAAGZ010000027.1"/>
</dbReference>
<evidence type="ECO:0000313" key="2">
    <source>
        <dbReference type="EMBL" id="GIJ14766.1"/>
    </source>
</evidence>
<dbReference type="EMBL" id="BOPA01000012">
    <property type="protein sequence ID" value="GIJ14766.1"/>
    <property type="molecule type" value="Genomic_DNA"/>
</dbReference>
<keyword evidence="3" id="KW-1185">Reference proteome</keyword>
<keyword evidence="1" id="KW-0812">Transmembrane</keyword>
<comment type="caution">
    <text evidence="2">The sequence shown here is derived from an EMBL/GenBank/DDBJ whole genome shotgun (WGS) entry which is preliminary data.</text>
</comment>
<name>A0ABQ4IAC7_9ACTN</name>
<feature type="transmembrane region" description="Helical" evidence="1">
    <location>
        <begin position="197"/>
        <end position="220"/>
    </location>
</feature>
<feature type="transmembrane region" description="Helical" evidence="1">
    <location>
        <begin position="267"/>
        <end position="285"/>
    </location>
</feature>
<organism evidence="2 3">
    <name type="scientific">Micromonospora gifhornensis</name>
    <dbReference type="NCBI Taxonomy" id="84594"/>
    <lineage>
        <taxon>Bacteria</taxon>
        <taxon>Bacillati</taxon>
        <taxon>Actinomycetota</taxon>
        <taxon>Actinomycetes</taxon>
        <taxon>Micromonosporales</taxon>
        <taxon>Micromonosporaceae</taxon>
        <taxon>Micromonospora</taxon>
    </lineage>
</organism>
<protein>
    <submittedName>
        <fullName evidence="2">Membrane protein</fullName>
    </submittedName>
</protein>
<reference evidence="2 3" key="1">
    <citation type="submission" date="2021-01" db="EMBL/GenBank/DDBJ databases">
        <title>Whole genome shotgun sequence of Verrucosispora gifhornensis NBRC 16317.</title>
        <authorList>
            <person name="Komaki H."/>
            <person name="Tamura T."/>
        </authorList>
    </citation>
    <scope>NUCLEOTIDE SEQUENCE [LARGE SCALE GENOMIC DNA]</scope>
    <source>
        <strain evidence="2 3">NBRC 16317</strain>
    </source>
</reference>
<keyword evidence="1" id="KW-1133">Transmembrane helix</keyword>
<accession>A0ABQ4IAC7</accession>
<dbReference type="Proteomes" id="UP000647860">
    <property type="component" value="Unassembled WGS sequence"/>
</dbReference>
<gene>
    <name evidence="2" type="ORF">Vgi01_14500</name>
</gene>
<feature type="transmembrane region" description="Helical" evidence="1">
    <location>
        <begin position="172"/>
        <end position="190"/>
    </location>
</feature>
<keyword evidence="1" id="KW-0472">Membrane</keyword>
<sequence length="293" mass="30807">MSEPTGVIHDIGYQRYTGLRLGRRAVFGALYVHGVRTAFGLGRSAKAKIFPWLVVGIVLMVAGAVTAIGSQIGETLMTYAQFADSMSWLVIFFVAVAAPELVSRDLRSGVLPLYFSRPLPTVDYPMAKLLALATALWMLLGAPQLVMFLGAAFTGNDMGAVWDELLDLVPGLLYAGLWAVVFAAVGLLIASLTGKRAFAAGGIVAVFLMTTPIVGVLSILPSQAANQLAGIASPSTLVQGVGIWTMRDQVITDPDALGPDLGAFGPVYALVAALLVAACVALLLARYRKVAAR</sequence>